<proteinExistence type="predicted"/>
<evidence type="ECO:0000256" key="6">
    <source>
        <dbReference type="SAM" id="Phobius"/>
    </source>
</evidence>
<dbReference type="AlphaFoldDB" id="A0A0V8JMZ4"/>
<name>A0A0V8JMZ4_9BACI</name>
<dbReference type="GeneID" id="93682891"/>
<dbReference type="EMBL" id="LNQP01000024">
    <property type="protein sequence ID" value="KSU88420.1"/>
    <property type="molecule type" value="Genomic_DNA"/>
</dbReference>
<evidence type="ECO:0000256" key="2">
    <source>
        <dbReference type="ARBA" id="ARBA00022475"/>
    </source>
</evidence>
<organism evidence="8 9">
    <name type="scientific">Priestia veravalensis</name>
    <dbReference type="NCBI Taxonomy" id="1414648"/>
    <lineage>
        <taxon>Bacteria</taxon>
        <taxon>Bacillati</taxon>
        <taxon>Bacillota</taxon>
        <taxon>Bacilli</taxon>
        <taxon>Bacillales</taxon>
        <taxon>Bacillaceae</taxon>
        <taxon>Priestia</taxon>
    </lineage>
</organism>
<comment type="caution">
    <text evidence="8">The sequence shown here is derived from an EMBL/GenBank/DDBJ whole genome shotgun (WGS) entry which is preliminary data.</text>
</comment>
<keyword evidence="9" id="KW-1185">Reference proteome</keyword>
<feature type="transmembrane region" description="Helical" evidence="6">
    <location>
        <begin position="69"/>
        <end position="88"/>
    </location>
</feature>
<protein>
    <recommendedName>
        <fullName evidence="7">DUF3817 domain-containing protein</fullName>
    </recommendedName>
</protein>
<dbReference type="RefSeq" id="WP_025909967.1">
    <property type="nucleotide sequence ID" value="NZ_KQ758640.1"/>
</dbReference>
<dbReference type="Proteomes" id="UP000053681">
    <property type="component" value="Unassembled WGS sequence"/>
</dbReference>
<keyword evidence="2" id="KW-1003">Cell membrane</keyword>
<gene>
    <name evidence="8" type="ORF">AS180_08290</name>
</gene>
<feature type="domain" description="DUF3817" evidence="7">
    <location>
        <begin position="7"/>
        <end position="93"/>
    </location>
</feature>
<dbReference type="NCBIfam" id="TIGR03954">
    <property type="entry name" value="integ_memb_HG"/>
    <property type="match status" value="1"/>
</dbReference>
<evidence type="ECO:0000259" key="7">
    <source>
        <dbReference type="Pfam" id="PF12823"/>
    </source>
</evidence>
<comment type="subcellular location">
    <subcellularLocation>
        <location evidence="1">Cell membrane</location>
        <topology evidence="1">Multi-pass membrane protein</topology>
    </subcellularLocation>
</comment>
<keyword evidence="3 6" id="KW-0812">Transmembrane</keyword>
<accession>A0A0V8JMZ4</accession>
<keyword evidence="5 6" id="KW-0472">Membrane</keyword>
<evidence type="ECO:0000256" key="4">
    <source>
        <dbReference type="ARBA" id="ARBA00022989"/>
    </source>
</evidence>
<keyword evidence="4 6" id="KW-1133">Transmembrane helix</keyword>
<dbReference type="Pfam" id="PF12823">
    <property type="entry name" value="DUF3817"/>
    <property type="match status" value="1"/>
</dbReference>
<dbReference type="GO" id="GO:0005886">
    <property type="term" value="C:plasma membrane"/>
    <property type="evidence" value="ECO:0007669"/>
    <property type="project" value="UniProtKB-SubCell"/>
</dbReference>
<dbReference type="PANTHER" id="PTHR40077">
    <property type="entry name" value="MEMBRANE PROTEIN-RELATED"/>
    <property type="match status" value="1"/>
</dbReference>
<dbReference type="PANTHER" id="PTHR40077:SF1">
    <property type="entry name" value="MEMBRANE PROTEIN"/>
    <property type="match status" value="1"/>
</dbReference>
<feature type="transmembrane region" description="Helical" evidence="6">
    <location>
        <begin position="39"/>
        <end position="57"/>
    </location>
</feature>
<dbReference type="InterPro" id="IPR023845">
    <property type="entry name" value="DUF3817_TM"/>
</dbReference>
<reference evidence="8 9" key="1">
    <citation type="submission" date="2015-11" db="EMBL/GenBank/DDBJ databases">
        <title>Bacillus caseinolyticus sp nov.</title>
        <authorList>
            <person name="Dastager S.G."/>
            <person name="Mawlankar R."/>
        </authorList>
    </citation>
    <scope>NUCLEOTIDE SEQUENCE [LARGE SCALE GENOMIC DNA]</scope>
    <source>
        <strain evidence="8 9">SGD-V-76</strain>
    </source>
</reference>
<evidence type="ECO:0000256" key="3">
    <source>
        <dbReference type="ARBA" id="ARBA00022692"/>
    </source>
</evidence>
<evidence type="ECO:0000256" key="5">
    <source>
        <dbReference type="ARBA" id="ARBA00023136"/>
    </source>
</evidence>
<evidence type="ECO:0000256" key="1">
    <source>
        <dbReference type="ARBA" id="ARBA00004651"/>
    </source>
</evidence>
<sequence length="96" mass="10847">MLRSSIGRLRLLSIVEGISYLLLLFIAMPLKYLAGIPEVVSVVGAAHGALFVLYILAAVHVKFEHRKTILWGIYAFILSFIPFGTFYLDKQLKHEQ</sequence>
<evidence type="ECO:0000313" key="8">
    <source>
        <dbReference type="EMBL" id="KSU88420.1"/>
    </source>
</evidence>
<evidence type="ECO:0000313" key="9">
    <source>
        <dbReference type="Proteomes" id="UP000053681"/>
    </source>
</evidence>
<feature type="transmembrane region" description="Helical" evidence="6">
    <location>
        <begin position="12"/>
        <end position="33"/>
    </location>
</feature>